<accession>A0ABQ6LXU9</accession>
<feature type="domain" description="CN hydrolase" evidence="2">
    <location>
        <begin position="110"/>
        <end position="375"/>
    </location>
</feature>
<dbReference type="InterPro" id="IPR050345">
    <property type="entry name" value="Aliph_Amidase/BUP"/>
</dbReference>
<dbReference type="RefSeq" id="WP_285763454.1">
    <property type="nucleotide sequence ID" value="NZ_BSYJ01000002.1"/>
</dbReference>
<reference evidence="3 4" key="1">
    <citation type="submission" date="2023-04" db="EMBL/GenBank/DDBJ databases">
        <title>Marinobulbifer ophiurae gen. nov., sp. Nov., isolate from tissue of brittle star Ophioplocus japonicus.</title>
        <authorList>
            <person name="Kawano K."/>
            <person name="Sawayama S."/>
            <person name="Nakagawa S."/>
        </authorList>
    </citation>
    <scope>NUCLEOTIDE SEQUENCE [LARGE SCALE GENOMIC DNA]</scope>
    <source>
        <strain evidence="3 4">NKW57</strain>
    </source>
</reference>
<organism evidence="3 4">
    <name type="scientific">Biformimicrobium ophioploci</name>
    <dbReference type="NCBI Taxonomy" id="3036711"/>
    <lineage>
        <taxon>Bacteria</taxon>
        <taxon>Pseudomonadati</taxon>
        <taxon>Pseudomonadota</taxon>
        <taxon>Gammaproteobacteria</taxon>
        <taxon>Cellvibrionales</taxon>
        <taxon>Microbulbiferaceae</taxon>
        <taxon>Biformimicrobium</taxon>
    </lineage>
</organism>
<keyword evidence="4" id="KW-1185">Reference proteome</keyword>
<dbReference type="SUPFAM" id="SSF56317">
    <property type="entry name" value="Carbon-nitrogen hydrolase"/>
    <property type="match status" value="1"/>
</dbReference>
<dbReference type="Gene3D" id="3.60.110.10">
    <property type="entry name" value="Carbon-nitrogen hydrolase"/>
    <property type="match status" value="1"/>
</dbReference>
<dbReference type="InterPro" id="IPR036526">
    <property type="entry name" value="C-N_Hydrolase_sf"/>
</dbReference>
<gene>
    <name evidence="3" type="ORF">MNKW57_11680</name>
</gene>
<proteinExistence type="predicted"/>
<sequence length="375" mass="40291">MLKTLLSWSLKLALVAIAITWFPYTAEPPRWQTPRLEALNSASSGPANLLSVQPYLVPGDYVTPQNLYTRLQGYLQAARREGWLTAQTIAVFPEHIGTWLVAAGGGVYANHAPSTTLAMPPIILKHPLRFAKYLLAADEQDPLAAAVFRSRAGEMAALYQSTFQTLAREFGITIVGGSIALPAPRIQSGSIVVGEGPIFNSSFLFFADGRIAGPSLKQFPITSELPFTAAAAGPVPVYQTPAGLLSVLICADSWYPQVWEEVRRSGAELVAVPSFSAPDNLWRQPWQGYNGAAAPADVNPAHVGTLTEGEAWLKYAFAGRSAGIHAGMNTFLRGDLWDLGDDGITTAVLNGRVVQGQPHDGPVLSSLWFDPRGGR</sequence>
<evidence type="ECO:0000313" key="3">
    <source>
        <dbReference type="EMBL" id="GMG86847.1"/>
    </source>
</evidence>
<dbReference type="Pfam" id="PF00795">
    <property type="entry name" value="CN_hydrolase"/>
    <property type="match status" value="1"/>
</dbReference>
<evidence type="ECO:0000256" key="1">
    <source>
        <dbReference type="ARBA" id="ARBA00022801"/>
    </source>
</evidence>
<dbReference type="CDD" id="cd07197">
    <property type="entry name" value="nitrilase"/>
    <property type="match status" value="1"/>
</dbReference>
<evidence type="ECO:0000313" key="4">
    <source>
        <dbReference type="Proteomes" id="UP001224392"/>
    </source>
</evidence>
<dbReference type="Proteomes" id="UP001224392">
    <property type="component" value="Unassembled WGS sequence"/>
</dbReference>
<comment type="caution">
    <text evidence="3">The sequence shown here is derived from an EMBL/GenBank/DDBJ whole genome shotgun (WGS) entry which is preliminary data.</text>
</comment>
<dbReference type="PANTHER" id="PTHR43674">
    <property type="entry name" value="NITRILASE C965.09-RELATED"/>
    <property type="match status" value="1"/>
</dbReference>
<dbReference type="PROSITE" id="PS50263">
    <property type="entry name" value="CN_HYDROLASE"/>
    <property type="match status" value="1"/>
</dbReference>
<dbReference type="GO" id="GO:0016787">
    <property type="term" value="F:hydrolase activity"/>
    <property type="evidence" value="ECO:0007669"/>
    <property type="project" value="UniProtKB-KW"/>
</dbReference>
<name>A0ABQ6LXU9_9GAMM</name>
<keyword evidence="1 3" id="KW-0378">Hydrolase</keyword>
<evidence type="ECO:0000259" key="2">
    <source>
        <dbReference type="PROSITE" id="PS50263"/>
    </source>
</evidence>
<dbReference type="EMBL" id="BSYJ01000002">
    <property type="protein sequence ID" value="GMG86847.1"/>
    <property type="molecule type" value="Genomic_DNA"/>
</dbReference>
<dbReference type="InterPro" id="IPR003010">
    <property type="entry name" value="C-N_Hydrolase"/>
</dbReference>
<protein>
    <submittedName>
        <fullName evidence="3">Carbon-nitrogen hydrolase</fullName>
    </submittedName>
</protein>
<dbReference type="PANTHER" id="PTHR43674:SF13">
    <property type="entry name" value="CN HYDROLASE DOMAIN-CONTAINING PROTEIN"/>
    <property type="match status" value="1"/>
</dbReference>